<dbReference type="RefSeq" id="WP_261821415.1">
    <property type="nucleotide sequence ID" value="NZ_BRLJ01000001.1"/>
</dbReference>
<proteinExistence type="predicted"/>
<dbReference type="Proteomes" id="UP001059610">
    <property type="component" value="Unassembled WGS sequence"/>
</dbReference>
<reference evidence="2" key="1">
    <citation type="submission" date="2022-06" db="EMBL/GenBank/DDBJ databases">
        <title>Draft genome sequences of Pragia fontium str. JCM24417.</title>
        <authorList>
            <person name="Wakabayashi Y."/>
            <person name="Kojima K."/>
        </authorList>
    </citation>
    <scope>NUCLEOTIDE SEQUENCE</scope>
    <source>
        <strain evidence="2">JCM 24417</strain>
    </source>
</reference>
<protein>
    <recommendedName>
        <fullName evidence="1">YgjP-like metallopeptidase domain-containing protein</fullName>
    </recommendedName>
</protein>
<evidence type="ECO:0000259" key="1">
    <source>
        <dbReference type="Pfam" id="PF01863"/>
    </source>
</evidence>
<accession>A0ABQ5LDH3</accession>
<keyword evidence="3" id="KW-1185">Reference proteome</keyword>
<name>A0ABQ5LDH3_9GAMM</name>
<dbReference type="PANTHER" id="PTHR30399:SF1">
    <property type="entry name" value="UTP PYROPHOSPHATASE"/>
    <property type="match status" value="1"/>
</dbReference>
<dbReference type="Gene3D" id="3.30.2010.10">
    <property type="entry name" value="Metalloproteases ('zincins'), catalytic domain"/>
    <property type="match status" value="1"/>
</dbReference>
<dbReference type="CDD" id="cd07344">
    <property type="entry name" value="M48_yhfN_like"/>
    <property type="match status" value="1"/>
</dbReference>
<comment type="caution">
    <text evidence="2">The sequence shown here is derived from an EMBL/GenBank/DDBJ whole genome shotgun (WGS) entry which is preliminary data.</text>
</comment>
<feature type="domain" description="YgjP-like metallopeptidase" evidence="1">
    <location>
        <begin position="96"/>
        <end position="149"/>
    </location>
</feature>
<dbReference type="InterPro" id="IPR002725">
    <property type="entry name" value="YgjP-like_metallopeptidase"/>
</dbReference>
<evidence type="ECO:0000313" key="3">
    <source>
        <dbReference type="Proteomes" id="UP001059610"/>
    </source>
</evidence>
<dbReference type="InterPro" id="IPR053136">
    <property type="entry name" value="UTP_pyrophosphatase-like"/>
</dbReference>
<dbReference type="PANTHER" id="PTHR30399">
    <property type="entry name" value="UNCHARACTERIZED PROTEIN YGJP"/>
    <property type="match status" value="1"/>
</dbReference>
<evidence type="ECO:0000313" key="2">
    <source>
        <dbReference type="EMBL" id="GKX61680.1"/>
    </source>
</evidence>
<organism evidence="2 3">
    <name type="scientific">Pragia fontium</name>
    <dbReference type="NCBI Taxonomy" id="82985"/>
    <lineage>
        <taxon>Bacteria</taxon>
        <taxon>Pseudomonadati</taxon>
        <taxon>Pseudomonadota</taxon>
        <taxon>Gammaproteobacteria</taxon>
        <taxon>Enterobacterales</taxon>
        <taxon>Budviciaceae</taxon>
        <taxon>Pragia</taxon>
    </lineage>
</organism>
<dbReference type="Pfam" id="PF01863">
    <property type="entry name" value="YgjP-like"/>
    <property type="match status" value="1"/>
</dbReference>
<dbReference type="EMBL" id="BRLJ01000001">
    <property type="protein sequence ID" value="GKX61680.1"/>
    <property type="molecule type" value="Genomic_DNA"/>
</dbReference>
<sequence>MNTLPYLSGYPENLQQQVMKLIEQKTLGNVLLSRYPAPHGYVTDKMLYQYVIIIKNEYMKNAQLLNKVCYDNKIHVINHALGMNTAISRLQGNKLKAKAEIRISNIFKSSPEALLKMIVVHELAHLKEREHNKNFYNLCCHMEPDYHQLEFDTRLYLTYLDKFGQLYTN</sequence>
<gene>
    <name evidence="2" type="ORF">SOASR032_02490</name>
</gene>